<sequence length="266" mass="29928">MMFFSSDPNWHPKSRKFSQRKEGKGTQGQKSSNLREKKFKPRIEQLLKHLPSASSNSNKSAYDTNEEIDYNSAGISHYSCAESASIDWILDTAGKGPYDLSHINLPNGNTASIAVVGNVELVNDIVLTKTLMVPEFKFNLLYVSKLLRDNNCVAIFYPELCLIQNCATKTLKHIDKERRGLYYFIKVTMVELDTRVLQLSDKLLDRALSVMLRYIMKLKSEGKGSNMYSAIAAGTVQVLLPIQGSNLYSAGTPYIVRFSLCRAPKR</sequence>
<name>A0A9Q1JGT8_9CARY</name>
<accession>A0A9Q1JGT8</accession>
<evidence type="ECO:0000313" key="3">
    <source>
        <dbReference type="Proteomes" id="UP001153076"/>
    </source>
</evidence>
<dbReference type="OrthoDB" id="1745225at2759"/>
<dbReference type="EMBL" id="JAKOGI010002508">
    <property type="protein sequence ID" value="KAJ8421834.1"/>
    <property type="molecule type" value="Genomic_DNA"/>
</dbReference>
<protein>
    <submittedName>
        <fullName evidence="2">Uncharacterized protein</fullName>
    </submittedName>
</protein>
<proteinExistence type="predicted"/>
<evidence type="ECO:0000313" key="2">
    <source>
        <dbReference type="EMBL" id="KAJ8421834.1"/>
    </source>
</evidence>
<evidence type="ECO:0000256" key="1">
    <source>
        <dbReference type="SAM" id="MobiDB-lite"/>
    </source>
</evidence>
<dbReference type="AlphaFoldDB" id="A0A9Q1JGT8"/>
<organism evidence="2 3">
    <name type="scientific">Carnegiea gigantea</name>
    <dbReference type="NCBI Taxonomy" id="171969"/>
    <lineage>
        <taxon>Eukaryota</taxon>
        <taxon>Viridiplantae</taxon>
        <taxon>Streptophyta</taxon>
        <taxon>Embryophyta</taxon>
        <taxon>Tracheophyta</taxon>
        <taxon>Spermatophyta</taxon>
        <taxon>Magnoliopsida</taxon>
        <taxon>eudicotyledons</taxon>
        <taxon>Gunneridae</taxon>
        <taxon>Pentapetalae</taxon>
        <taxon>Caryophyllales</taxon>
        <taxon>Cactineae</taxon>
        <taxon>Cactaceae</taxon>
        <taxon>Cactoideae</taxon>
        <taxon>Echinocereeae</taxon>
        <taxon>Carnegiea</taxon>
    </lineage>
</organism>
<dbReference type="Proteomes" id="UP001153076">
    <property type="component" value="Unassembled WGS sequence"/>
</dbReference>
<comment type="caution">
    <text evidence="2">The sequence shown here is derived from an EMBL/GenBank/DDBJ whole genome shotgun (WGS) entry which is preliminary data.</text>
</comment>
<reference evidence="2" key="1">
    <citation type="submission" date="2022-04" db="EMBL/GenBank/DDBJ databases">
        <title>Carnegiea gigantea Genome sequencing and assembly v2.</title>
        <authorList>
            <person name="Copetti D."/>
            <person name="Sanderson M.J."/>
            <person name="Burquez A."/>
            <person name="Wojciechowski M.F."/>
        </authorList>
    </citation>
    <scope>NUCLEOTIDE SEQUENCE</scope>
    <source>
        <strain evidence="2">SGP5-SGP5p</strain>
        <tissue evidence="2">Aerial part</tissue>
    </source>
</reference>
<keyword evidence="3" id="KW-1185">Reference proteome</keyword>
<gene>
    <name evidence="2" type="ORF">Cgig2_020903</name>
</gene>
<feature type="region of interest" description="Disordered" evidence="1">
    <location>
        <begin position="1"/>
        <end position="38"/>
    </location>
</feature>